<dbReference type="Pfam" id="PF00990">
    <property type="entry name" value="GGDEF"/>
    <property type="match status" value="1"/>
</dbReference>
<sequence length="582" mass="62300">MDVVAGPRWEAFEEACRQVVAHLKAEIPFACWSVTLFDDDHQVHLWLDDDFYGLRRGHAQPLSETFCQYMVAGLAPQLAPDAMSVPRYAAAAEAAGMSIGAYAGVPIRDDDGELFGTLCGFDPEVRGEDLLRHGPLLRLMAGLLGRTEHVERRQNEAVVAVDELRWSAMHDPVTGLASRSVFLDALADRAARADAVGPQPALVLLSAGALRRVNAAHGEAVGDRLLSVVAQRLSEVLHPFDTVSRLAGEEFAILVHDAAALAATAACVDDALRAPVDLGGTAVPLAPVAGVALLDGADRDELLARARRARDGPARTGRVGGWIVLDPASSPGVAELRAALRSGSVDAAFQPIVRMSDGRLVAHEALARWTHDGVAVAPDVFVPLAAGAGLMAELTDRMLDQAAAQVAAWSRELGHRRLKVGVNVAPGLLLDPGFPDRVAERIRRYGLAPRQLVLEITEDALLDDLPRARAGADRLCALDVILCLDDVGSGYSSLLHLRHLPFEVVKVDRAFVDDIDSDPDARRFLAAVLTCGRDLGLRVVAEGVERAGQLDVLRSLGVDLVQGHHIGRPVRPDEVPRLFGRA</sequence>
<dbReference type="SMART" id="SM00065">
    <property type="entry name" value="GAF"/>
    <property type="match status" value="1"/>
</dbReference>
<feature type="domain" description="GGDEF" evidence="2">
    <location>
        <begin position="198"/>
        <end position="327"/>
    </location>
</feature>
<dbReference type="InterPro" id="IPR029787">
    <property type="entry name" value="Nucleotide_cyclase"/>
</dbReference>
<dbReference type="SUPFAM" id="SSF55781">
    <property type="entry name" value="GAF domain-like"/>
    <property type="match status" value="1"/>
</dbReference>
<protein>
    <submittedName>
        <fullName evidence="3">EAL domain-containing protein</fullName>
    </submittedName>
</protein>
<dbReference type="InterPro" id="IPR003018">
    <property type="entry name" value="GAF"/>
</dbReference>
<dbReference type="Pfam" id="PF01590">
    <property type="entry name" value="GAF"/>
    <property type="match status" value="1"/>
</dbReference>
<dbReference type="PROSITE" id="PS50883">
    <property type="entry name" value="EAL"/>
    <property type="match status" value="1"/>
</dbReference>
<evidence type="ECO:0000313" key="3">
    <source>
        <dbReference type="EMBL" id="QNG51405.1"/>
    </source>
</evidence>
<dbReference type="InterPro" id="IPR029016">
    <property type="entry name" value="GAF-like_dom_sf"/>
</dbReference>
<dbReference type="RefSeq" id="WP_185718160.1">
    <property type="nucleotide sequence ID" value="NZ_BAAAWI010000001.1"/>
</dbReference>
<accession>A0A7G7MF44</accession>
<dbReference type="CDD" id="cd01948">
    <property type="entry name" value="EAL"/>
    <property type="match status" value="1"/>
</dbReference>
<dbReference type="SMART" id="SM00052">
    <property type="entry name" value="EAL"/>
    <property type="match status" value="1"/>
</dbReference>
<dbReference type="InterPro" id="IPR035919">
    <property type="entry name" value="EAL_sf"/>
</dbReference>
<dbReference type="AlphaFoldDB" id="A0A7G7MF44"/>
<dbReference type="NCBIfam" id="TIGR00254">
    <property type="entry name" value="GGDEF"/>
    <property type="match status" value="1"/>
</dbReference>
<dbReference type="SUPFAM" id="SSF141868">
    <property type="entry name" value="EAL domain-like"/>
    <property type="match status" value="1"/>
</dbReference>
<dbReference type="CDD" id="cd01949">
    <property type="entry name" value="GGDEF"/>
    <property type="match status" value="1"/>
</dbReference>
<dbReference type="KEGG" id="ppel:H6H00_25215"/>
<evidence type="ECO:0000313" key="4">
    <source>
        <dbReference type="Proteomes" id="UP000515728"/>
    </source>
</evidence>
<dbReference type="PROSITE" id="PS50887">
    <property type="entry name" value="GGDEF"/>
    <property type="match status" value="1"/>
</dbReference>
<dbReference type="Gene3D" id="3.20.20.450">
    <property type="entry name" value="EAL domain"/>
    <property type="match status" value="1"/>
</dbReference>
<dbReference type="EMBL" id="CP060131">
    <property type="protein sequence ID" value="QNG51405.1"/>
    <property type="molecule type" value="Genomic_DNA"/>
</dbReference>
<dbReference type="Proteomes" id="UP000515728">
    <property type="component" value="Chromosome"/>
</dbReference>
<dbReference type="Gene3D" id="3.30.70.270">
    <property type="match status" value="1"/>
</dbReference>
<feature type="domain" description="EAL" evidence="1">
    <location>
        <begin position="329"/>
        <end position="582"/>
    </location>
</feature>
<dbReference type="PANTHER" id="PTHR33121:SF79">
    <property type="entry name" value="CYCLIC DI-GMP PHOSPHODIESTERASE PDED-RELATED"/>
    <property type="match status" value="1"/>
</dbReference>
<dbReference type="SMART" id="SM00267">
    <property type="entry name" value="GGDEF"/>
    <property type="match status" value="1"/>
</dbReference>
<gene>
    <name evidence="3" type="ORF">H6H00_25215</name>
</gene>
<dbReference type="GO" id="GO:0071111">
    <property type="term" value="F:cyclic-guanylate-specific phosphodiesterase activity"/>
    <property type="evidence" value="ECO:0007669"/>
    <property type="project" value="InterPro"/>
</dbReference>
<dbReference type="SUPFAM" id="SSF55073">
    <property type="entry name" value="Nucleotide cyclase"/>
    <property type="match status" value="1"/>
</dbReference>
<name>A0A7G7MF44_9PSEU</name>
<keyword evidence="4" id="KW-1185">Reference proteome</keyword>
<dbReference type="PANTHER" id="PTHR33121">
    <property type="entry name" value="CYCLIC DI-GMP PHOSPHODIESTERASE PDEF"/>
    <property type="match status" value="1"/>
</dbReference>
<proteinExistence type="predicted"/>
<dbReference type="Pfam" id="PF00563">
    <property type="entry name" value="EAL"/>
    <property type="match status" value="1"/>
</dbReference>
<dbReference type="InterPro" id="IPR000160">
    <property type="entry name" value="GGDEF_dom"/>
</dbReference>
<dbReference type="InterPro" id="IPR050706">
    <property type="entry name" value="Cyclic-di-GMP_PDE-like"/>
</dbReference>
<evidence type="ECO:0000259" key="1">
    <source>
        <dbReference type="PROSITE" id="PS50883"/>
    </source>
</evidence>
<dbReference type="Gene3D" id="3.30.450.40">
    <property type="match status" value="1"/>
</dbReference>
<organism evidence="3 4">
    <name type="scientific">Pseudonocardia petroleophila</name>
    <dbReference type="NCBI Taxonomy" id="37331"/>
    <lineage>
        <taxon>Bacteria</taxon>
        <taxon>Bacillati</taxon>
        <taxon>Actinomycetota</taxon>
        <taxon>Actinomycetes</taxon>
        <taxon>Pseudonocardiales</taxon>
        <taxon>Pseudonocardiaceae</taxon>
        <taxon>Pseudonocardia</taxon>
    </lineage>
</organism>
<dbReference type="InterPro" id="IPR001633">
    <property type="entry name" value="EAL_dom"/>
</dbReference>
<reference evidence="3 4" key="1">
    <citation type="submission" date="2020-08" db="EMBL/GenBank/DDBJ databases">
        <authorList>
            <person name="Mo P."/>
        </authorList>
    </citation>
    <scope>NUCLEOTIDE SEQUENCE [LARGE SCALE GENOMIC DNA]</scope>
    <source>
        <strain evidence="3 4">CGMCC 4.1532</strain>
    </source>
</reference>
<dbReference type="InterPro" id="IPR043128">
    <property type="entry name" value="Rev_trsase/Diguanyl_cyclase"/>
</dbReference>
<evidence type="ECO:0000259" key="2">
    <source>
        <dbReference type="PROSITE" id="PS50887"/>
    </source>
</evidence>